<evidence type="ECO:0000313" key="8">
    <source>
        <dbReference type="EMBL" id="QHS64061.1"/>
    </source>
</evidence>
<feature type="active site" description="Proton acceptor" evidence="5">
    <location>
        <position position="126"/>
    </location>
</feature>
<dbReference type="Proteomes" id="UP000476411">
    <property type="component" value="Chromosome"/>
</dbReference>
<evidence type="ECO:0000256" key="3">
    <source>
        <dbReference type="ARBA" id="ARBA00022737"/>
    </source>
</evidence>
<proteinExistence type="inferred from homology"/>
<name>A0A6B9ZQB7_9BACT</name>
<dbReference type="InterPro" id="IPR018357">
    <property type="entry name" value="Hexapep_transf_CS"/>
</dbReference>
<dbReference type="PANTHER" id="PTHR43300">
    <property type="entry name" value="ACETYLTRANSFERASE"/>
    <property type="match status" value="1"/>
</dbReference>
<dbReference type="InterPro" id="IPR011004">
    <property type="entry name" value="Trimer_LpxA-like_sf"/>
</dbReference>
<dbReference type="Pfam" id="PF00132">
    <property type="entry name" value="Hexapep"/>
    <property type="match status" value="1"/>
</dbReference>
<dbReference type="Gene3D" id="2.160.10.10">
    <property type="entry name" value="Hexapeptide repeat proteins"/>
    <property type="match status" value="1"/>
</dbReference>
<dbReference type="AlphaFoldDB" id="A0A6B9ZQB7"/>
<evidence type="ECO:0000256" key="1">
    <source>
        <dbReference type="ARBA" id="ARBA00007274"/>
    </source>
</evidence>
<dbReference type="Pfam" id="PF17836">
    <property type="entry name" value="PglD_N"/>
    <property type="match status" value="1"/>
</dbReference>
<sequence>MFLYGAGGHAKVILELLELNGLSCTGIYDEYAGKKQLLGYTVSEILDDAYKQPGAALIIAVGNNKIRKQLAYSLAAEWGMVIHPAANISSRSSIGKGSVVMAGVSINSEASIGQHCIINTNSAVDHDCRIDDYVHISPNAALAGSVQVGEGTHIGIGATVIQGIKIGKWATVGAGTVVIRDIPDYATVVGNPGRIIRINGPEDAGL</sequence>
<feature type="binding site" evidence="6">
    <location>
        <position position="62"/>
    </location>
    <ligand>
        <name>substrate</name>
    </ligand>
</feature>
<dbReference type="CDD" id="cd03360">
    <property type="entry name" value="LbH_AT_putative"/>
    <property type="match status" value="1"/>
</dbReference>
<feature type="binding site" evidence="6">
    <location>
        <position position="156"/>
    </location>
    <ligand>
        <name>acetyl-CoA</name>
        <dbReference type="ChEBI" id="CHEBI:57288"/>
    </ligand>
</feature>
<dbReference type="GO" id="GO:0016746">
    <property type="term" value="F:acyltransferase activity"/>
    <property type="evidence" value="ECO:0007669"/>
    <property type="project" value="UniProtKB-KW"/>
</dbReference>
<comment type="similarity">
    <text evidence="1">Belongs to the transferase hexapeptide repeat family.</text>
</comment>
<dbReference type="InterPro" id="IPR001451">
    <property type="entry name" value="Hexapep"/>
</dbReference>
<dbReference type="NCBIfam" id="TIGR03570">
    <property type="entry name" value="NeuD_NnaD"/>
    <property type="match status" value="1"/>
</dbReference>
<protein>
    <submittedName>
        <fullName evidence="8">Acetyltransferase</fullName>
    </submittedName>
</protein>
<evidence type="ECO:0000259" key="7">
    <source>
        <dbReference type="Pfam" id="PF17836"/>
    </source>
</evidence>
<gene>
    <name evidence="8" type="ORF">GWR21_20990</name>
</gene>
<evidence type="ECO:0000313" key="9">
    <source>
        <dbReference type="Proteomes" id="UP000476411"/>
    </source>
</evidence>
<evidence type="ECO:0000256" key="2">
    <source>
        <dbReference type="ARBA" id="ARBA00022679"/>
    </source>
</evidence>
<dbReference type="InterPro" id="IPR041561">
    <property type="entry name" value="PglD_N"/>
</dbReference>
<reference evidence="8 9" key="1">
    <citation type="submission" date="2020-01" db="EMBL/GenBank/DDBJ databases">
        <title>Complete genome sequence of Chitinophaga sp. H33E-04 isolated from quinoa roots.</title>
        <authorList>
            <person name="Weon H.-Y."/>
            <person name="Lee S.A."/>
        </authorList>
    </citation>
    <scope>NUCLEOTIDE SEQUENCE [LARGE SCALE GENOMIC DNA]</scope>
    <source>
        <strain evidence="8 9">H33E-04</strain>
    </source>
</reference>
<keyword evidence="9" id="KW-1185">Reference proteome</keyword>
<keyword evidence="4" id="KW-0012">Acyltransferase</keyword>
<dbReference type="KEGG" id="chih:GWR21_20990"/>
<organism evidence="8 9">
    <name type="scientific">Chitinophaga agri</name>
    <dbReference type="NCBI Taxonomy" id="2703787"/>
    <lineage>
        <taxon>Bacteria</taxon>
        <taxon>Pseudomonadati</taxon>
        <taxon>Bacteroidota</taxon>
        <taxon>Chitinophagia</taxon>
        <taxon>Chitinophagales</taxon>
        <taxon>Chitinophagaceae</taxon>
        <taxon>Chitinophaga</taxon>
    </lineage>
</organism>
<dbReference type="Gene3D" id="3.40.50.20">
    <property type="match status" value="1"/>
</dbReference>
<keyword evidence="2 8" id="KW-0808">Transferase</keyword>
<feature type="binding site" evidence="6">
    <location>
        <position position="135"/>
    </location>
    <ligand>
        <name>acetyl-CoA</name>
        <dbReference type="ChEBI" id="CHEBI:57288"/>
    </ligand>
</feature>
<evidence type="ECO:0000256" key="5">
    <source>
        <dbReference type="PIRSR" id="PIRSR620019-1"/>
    </source>
</evidence>
<evidence type="ECO:0000256" key="4">
    <source>
        <dbReference type="ARBA" id="ARBA00023315"/>
    </source>
</evidence>
<dbReference type="SUPFAM" id="SSF51161">
    <property type="entry name" value="Trimeric LpxA-like enzymes"/>
    <property type="match status" value="1"/>
</dbReference>
<dbReference type="InterPro" id="IPR020019">
    <property type="entry name" value="AcTrfase_PglD-like"/>
</dbReference>
<dbReference type="PANTHER" id="PTHR43300:SF7">
    <property type="entry name" value="UDP-N-ACETYLBACILLOSAMINE N-ACETYLTRANSFERASE"/>
    <property type="match status" value="1"/>
</dbReference>
<keyword evidence="3" id="KW-0677">Repeat</keyword>
<evidence type="ECO:0000256" key="6">
    <source>
        <dbReference type="PIRSR" id="PIRSR620019-2"/>
    </source>
</evidence>
<feature type="site" description="Increases basicity of active site His" evidence="5">
    <location>
        <position position="127"/>
    </location>
</feature>
<dbReference type="EMBL" id="CP048113">
    <property type="protein sequence ID" value="QHS64061.1"/>
    <property type="molecule type" value="Genomic_DNA"/>
</dbReference>
<feature type="domain" description="PglD N-terminal" evidence="7">
    <location>
        <begin position="2"/>
        <end position="71"/>
    </location>
</feature>
<accession>A0A6B9ZQB7</accession>
<dbReference type="InterPro" id="IPR050179">
    <property type="entry name" value="Trans_hexapeptide_repeat"/>
</dbReference>
<dbReference type="PROSITE" id="PS00101">
    <property type="entry name" value="HEXAPEP_TRANSFERASES"/>
    <property type="match status" value="1"/>
</dbReference>